<protein>
    <recommendedName>
        <fullName evidence="1">Flagellar hook-length control protein-like C-terminal domain-containing protein</fullName>
    </recommendedName>
</protein>
<sequence length="198" mass="22076">MNIYGITAILQELAYQSNSLTSPAARTEATAPVHDVTMAAQKVVEAEGLNLAAGQPVQVEAQQTSPQPLPVPVFLPLPLRSDIFPEARFFVRPEDEKPEAKAAEHDQIMDIFICLITETMGRVWVGLFCRKEYLSVKCFTDQESTNKLLRQNFTPLRESLKEIGFKEVSLTSQARLELGAVVEGLLPKFESHLLDHKV</sequence>
<dbReference type="Pfam" id="PF02120">
    <property type="entry name" value="Flg_hook"/>
    <property type="match status" value="1"/>
</dbReference>
<comment type="caution">
    <text evidence="2">The sequence shown here is derived from an EMBL/GenBank/DDBJ whole genome shotgun (WGS) entry which is preliminary data.</text>
</comment>
<dbReference type="Proteomes" id="UP000297597">
    <property type="component" value="Unassembled WGS sequence"/>
</dbReference>
<accession>A0A4Y7RQN7</accession>
<dbReference type="InterPro" id="IPR021136">
    <property type="entry name" value="Flagellar_hook_control-like_C"/>
</dbReference>
<evidence type="ECO:0000313" key="3">
    <source>
        <dbReference type="Proteomes" id="UP000297597"/>
    </source>
</evidence>
<evidence type="ECO:0000259" key="1">
    <source>
        <dbReference type="Pfam" id="PF02120"/>
    </source>
</evidence>
<proteinExistence type="predicted"/>
<name>A0A4Y7RQN7_9FIRM</name>
<evidence type="ECO:0000313" key="2">
    <source>
        <dbReference type="EMBL" id="TEB11324.1"/>
    </source>
</evidence>
<dbReference type="AlphaFoldDB" id="A0A4Y7RQN7"/>
<keyword evidence="3" id="KW-1185">Reference proteome</keyword>
<gene>
    <name evidence="2" type="ORF">Pmgp_01687</name>
</gene>
<feature type="domain" description="Flagellar hook-length control protein-like C-terminal" evidence="1">
    <location>
        <begin position="100"/>
        <end position="172"/>
    </location>
</feature>
<dbReference type="RefSeq" id="WP_134213554.1">
    <property type="nucleotide sequence ID" value="NZ_QFFZ01000015.1"/>
</dbReference>
<dbReference type="EMBL" id="QFFZ01000015">
    <property type="protein sequence ID" value="TEB11324.1"/>
    <property type="molecule type" value="Genomic_DNA"/>
</dbReference>
<organism evidence="2 3">
    <name type="scientific">Pelotomaculum propionicicum</name>
    <dbReference type="NCBI Taxonomy" id="258475"/>
    <lineage>
        <taxon>Bacteria</taxon>
        <taxon>Bacillati</taxon>
        <taxon>Bacillota</taxon>
        <taxon>Clostridia</taxon>
        <taxon>Eubacteriales</taxon>
        <taxon>Desulfotomaculaceae</taxon>
        <taxon>Pelotomaculum</taxon>
    </lineage>
</organism>
<reference evidence="2 3" key="1">
    <citation type="journal article" date="2018" name="Environ. Microbiol.">
        <title>Novel energy conservation strategies and behaviour of Pelotomaculum schinkii driving syntrophic propionate catabolism.</title>
        <authorList>
            <person name="Hidalgo-Ahumada C.A.P."/>
            <person name="Nobu M.K."/>
            <person name="Narihiro T."/>
            <person name="Tamaki H."/>
            <person name="Liu W.T."/>
            <person name="Kamagata Y."/>
            <person name="Stams A.J.M."/>
            <person name="Imachi H."/>
            <person name="Sousa D.Z."/>
        </authorList>
    </citation>
    <scope>NUCLEOTIDE SEQUENCE [LARGE SCALE GENOMIC DNA]</scope>
    <source>
        <strain evidence="2 3">MGP</strain>
    </source>
</reference>